<dbReference type="Proteomes" id="UP000238322">
    <property type="component" value="Unassembled WGS sequence"/>
</dbReference>
<sequence length="456" mass="50179">MPDLKTFLEDNRQAFIESLKELLRIPSVSTDSRHKDDVKQAADWVADRFRELEFETQVVPTEGHPIVFAQSPPVPGKPVALVYGHYDVQPPEPLELWKTPPFEPTERDGNIVARGATDDKGQMLTHVLGAMAWMKSVGELPIQVKFLIEGEEEIGSASLPPFIQENKELLANDVVVISDCSQFAPGQPAITYGLKGIAYFELKLTGPNRDLHSGTFGGSVRNPANTLCAMLGSLVDQHGWIHIPGFYDDVLPMTGDERENFAELPFDEEKFKEQLGIDQVHGEEGYTTLERRWARPTLDINGLTSGYQGEGAKTVLPGVASAKFSCRLVPDQDPHKIAESLREHLTKICPPGIKMELKAHHGSPGFVVSTDSPYIHAAKAAIEKGFGNAPVLIREGGSIPICAEFAKELDCDVLLLGWGLDDDNTHSPNEKFNLGDFQRGIEASAQLWAELAKITK</sequence>
<dbReference type="EMBL" id="PUHY01000015">
    <property type="protein sequence ID" value="PQO29359.1"/>
    <property type="molecule type" value="Genomic_DNA"/>
</dbReference>
<dbReference type="GO" id="GO:0006508">
    <property type="term" value="P:proteolysis"/>
    <property type="evidence" value="ECO:0007669"/>
    <property type="project" value="UniProtKB-KW"/>
</dbReference>
<gene>
    <name evidence="5" type="ORF">C5Y83_25105</name>
</gene>
<dbReference type="RefSeq" id="WP_105332554.1">
    <property type="nucleotide sequence ID" value="NZ_PUHY01000015.1"/>
</dbReference>
<keyword evidence="1" id="KW-0645">Protease</keyword>
<dbReference type="InterPro" id="IPR011650">
    <property type="entry name" value="Peptidase_M20_dimer"/>
</dbReference>
<accession>A0A2S8FB46</accession>
<evidence type="ECO:0000256" key="2">
    <source>
        <dbReference type="ARBA" id="ARBA00022723"/>
    </source>
</evidence>
<dbReference type="CDD" id="cd05680">
    <property type="entry name" value="M20_dipept_like"/>
    <property type="match status" value="1"/>
</dbReference>
<dbReference type="NCBIfam" id="NF006053">
    <property type="entry name" value="PRK08201.1"/>
    <property type="match status" value="1"/>
</dbReference>
<comment type="caution">
    <text evidence="5">The sequence shown here is derived from an EMBL/GenBank/DDBJ whole genome shotgun (WGS) entry which is preliminary data.</text>
</comment>
<dbReference type="Pfam" id="PF07687">
    <property type="entry name" value="M20_dimer"/>
    <property type="match status" value="1"/>
</dbReference>
<dbReference type="SUPFAM" id="SSF53187">
    <property type="entry name" value="Zn-dependent exopeptidases"/>
    <property type="match status" value="1"/>
</dbReference>
<keyword evidence="2" id="KW-0479">Metal-binding</keyword>
<dbReference type="NCBIfam" id="NF006579">
    <property type="entry name" value="PRK09104.1"/>
    <property type="match status" value="1"/>
</dbReference>
<dbReference type="PANTHER" id="PTHR43270:SF12">
    <property type="entry name" value="SUCCINYL-DIAMINOPIMELATE DESUCCINYLASE"/>
    <property type="match status" value="1"/>
</dbReference>
<evidence type="ECO:0000256" key="1">
    <source>
        <dbReference type="ARBA" id="ARBA00022670"/>
    </source>
</evidence>
<reference evidence="5 6" key="1">
    <citation type="submission" date="2018-02" db="EMBL/GenBank/DDBJ databases">
        <title>Comparative genomes isolates from brazilian mangrove.</title>
        <authorList>
            <person name="Araujo J.E."/>
            <person name="Taketani R.G."/>
            <person name="Silva M.C.P."/>
            <person name="Loureco M.V."/>
            <person name="Andreote F.D."/>
        </authorList>
    </citation>
    <scope>NUCLEOTIDE SEQUENCE [LARGE SCALE GENOMIC DNA]</scope>
    <source>
        <strain evidence="5 6">Hex-1 MGV</strain>
    </source>
</reference>
<dbReference type="AlphaFoldDB" id="A0A2S8FB46"/>
<keyword evidence="3" id="KW-0378">Hydrolase</keyword>
<dbReference type="GO" id="GO:0008233">
    <property type="term" value="F:peptidase activity"/>
    <property type="evidence" value="ECO:0007669"/>
    <property type="project" value="UniProtKB-KW"/>
</dbReference>
<dbReference type="Gene3D" id="3.40.630.10">
    <property type="entry name" value="Zn peptidases"/>
    <property type="match status" value="1"/>
</dbReference>
<dbReference type="Gene3D" id="3.30.70.360">
    <property type="match status" value="1"/>
</dbReference>
<evidence type="ECO:0000313" key="6">
    <source>
        <dbReference type="Proteomes" id="UP000238322"/>
    </source>
</evidence>
<dbReference type="GO" id="GO:0046872">
    <property type="term" value="F:metal ion binding"/>
    <property type="evidence" value="ECO:0007669"/>
    <property type="project" value="UniProtKB-KW"/>
</dbReference>
<name>A0A2S8FB46_9BACT</name>
<dbReference type="PANTHER" id="PTHR43270">
    <property type="entry name" value="BETA-ALA-HIS DIPEPTIDASE"/>
    <property type="match status" value="1"/>
</dbReference>
<evidence type="ECO:0000256" key="3">
    <source>
        <dbReference type="ARBA" id="ARBA00022801"/>
    </source>
</evidence>
<dbReference type="Pfam" id="PF01546">
    <property type="entry name" value="Peptidase_M20"/>
    <property type="match status" value="1"/>
</dbReference>
<dbReference type="NCBIfam" id="NF005914">
    <property type="entry name" value="PRK07907.1"/>
    <property type="match status" value="1"/>
</dbReference>
<protein>
    <submittedName>
        <fullName evidence="5">Dipeptidase</fullName>
    </submittedName>
</protein>
<organism evidence="5 6">
    <name type="scientific">Blastopirellula marina</name>
    <dbReference type="NCBI Taxonomy" id="124"/>
    <lineage>
        <taxon>Bacteria</taxon>
        <taxon>Pseudomonadati</taxon>
        <taxon>Planctomycetota</taxon>
        <taxon>Planctomycetia</taxon>
        <taxon>Pirellulales</taxon>
        <taxon>Pirellulaceae</taxon>
        <taxon>Blastopirellula</taxon>
    </lineage>
</organism>
<proteinExistence type="predicted"/>
<feature type="domain" description="Peptidase M20 dimerisation" evidence="4">
    <location>
        <begin position="192"/>
        <end position="351"/>
    </location>
</feature>
<evidence type="ECO:0000313" key="5">
    <source>
        <dbReference type="EMBL" id="PQO29359.1"/>
    </source>
</evidence>
<dbReference type="OrthoDB" id="9761532at2"/>
<evidence type="ECO:0000259" key="4">
    <source>
        <dbReference type="Pfam" id="PF07687"/>
    </source>
</evidence>
<dbReference type="InterPro" id="IPR051458">
    <property type="entry name" value="Cyt/Met_Dipeptidase"/>
</dbReference>
<dbReference type="InterPro" id="IPR002933">
    <property type="entry name" value="Peptidase_M20"/>
</dbReference>